<dbReference type="SUPFAM" id="SSF53850">
    <property type="entry name" value="Periplasmic binding protein-like II"/>
    <property type="match status" value="1"/>
</dbReference>
<dbReference type="PANTHER" id="PTHR43776:SF7">
    <property type="entry name" value="D,D-DIPEPTIDE TRANSPORT ATP-BINDING PROTEIN DDPF-RELATED"/>
    <property type="match status" value="1"/>
</dbReference>
<dbReference type="Gene3D" id="3.90.76.10">
    <property type="entry name" value="Dipeptide-binding Protein, Domain 1"/>
    <property type="match status" value="1"/>
</dbReference>
<proteinExistence type="inferred from homology"/>
<keyword evidence="3" id="KW-0547">Nucleotide-binding</keyword>
<dbReference type="GO" id="GO:0005524">
    <property type="term" value="F:ATP binding"/>
    <property type="evidence" value="ECO:0007669"/>
    <property type="project" value="UniProtKB-KW"/>
</dbReference>
<dbReference type="SUPFAM" id="SSF52540">
    <property type="entry name" value="P-loop containing nucleoside triphosphate hydrolases"/>
    <property type="match status" value="1"/>
</dbReference>
<gene>
    <name evidence="6" type="ORF">MSPICULIGERA_LOCUS9703</name>
</gene>
<dbReference type="InterPro" id="IPR003439">
    <property type="entry name" value="ABC_transporter-like_ATP-bd"/>
</dbReference>
<evidence type="ECO:0000313" key="7">
    <source>
        <dbReference type="Proteomes" id="UP001177023"/>
    </source>
</evidence>
<dbReference type="Gene3D" id="3.40.190.10">
    <property type="entry name" value="Periplasmic binding protein-like II"/>
    <property type="match status" value="1"/>
</dbReference>
<keyword evidence="7" id="KW-1185">Reference proteome</keyword>
<dbReference type="CDD" id="cd00995">
    <property type="entry name" value="PBP2_NikA_DppA_OppA_like"/>
    <property type="match status" value="1"/>
</dbReference>
<dbReference type="Pfam" id="PF00005">
    <property type="entry name" value="ABC_tran"/>
    <property type="match status" value="1"/>
</dbReference>
<dbReference type="Gene3D" id="3.10.105.10">
    <property type="entry name" value="Dipeptide-binding Protein, Domain 3"/>
    <property type="match status" value="1"/>
</dbReference>
<keyword evidence="4" id="KW-0067">ATP-binding</keyword>
<comment type="similarity">
    <text evidence="1">Belongs to the ABC transporter superfamily.</text>
</comment>
<dbReference type="EMBL" id="CATQJA010002554">
    <property type="protein sequence ID" value="CAJ0571291.1"/>
    <property type="molecule type" value="Genomic_DNA"/>
</dbReference>
<evidence type="ECO:0000313" key="6">
    <source>
        <dbReference type="EMBL" id="CAJ0571291.1"/>
    </source>
</evidence>
<comment type="caution">
    <text evidence="6">The sequence shown here is derived from an EMBL/GenBank/DDBJ whole genome shotgun (WGS) entry which is preliminary data.</text>
</comment>
<dbReference type="PANTHER" id="PTHR43776">
    <property type="entry name" value="TRANSPORT ATP-BINDING PROTEIN"/>
    <property type="match status" value="1"/>
</dbReference>
<evidence type="ECO:0000256" key="3">
    <source>
        <dbReference type="ARBA" id="ARBA00022741"/>
    </source>
</evidence>
<name>A0AA36CNH5_9BILA</name>
<dbReference type="InterPro" id="IPR050319">
    <property type="entry name" value="ABC_transp_ATP-bind"/>
</dbReference>
<protein>
    <recommendedName>
        <fullName evidence="5">ABC transporter domain-containing protein</fullName>
    </recommendedName>
</protein>
<feature type="domain" description="ABC transporter" evidence="5">
    <location>
        <begin position="280"/>
        <end position="604"/>
    </location>
</feature>
<dbReference type="InterPro" id="IPR000914">
    <property type="entry name" value="SBP_5_dom"/>
</dbReference>
<sequence>MLRSMMGRNLMPMLSLPILTDTSSTYPSLKDVVKLDDLTFQLIFDNPQPTLPYSMVNFASPMYSPKNFDAQGDFNGLPQGTGPFKLIEHQKDQYSLLESYDGYYGEKAKTKHIRIRVIPDPDTRMSALKSGEIMGVMDIGAIPPNLAKELIEDPNFELSTAKSTISHYIQVNGKKAPFDNVKMRQAISLAIDRQQLVKELYLGYPTPTVNLLNATSPFYKDIPVEYNLTEAKRLATEVLGGEREKVDLLVPTYGLDRYPYKAQAELLQAELKELGLDVEIRILDSAAFKDAQTKGDYNLALSTQGLPNGDPYTILTNYLTSEGSSNITVISPGDPAVEALSMSGVGEPTQEEINAKRAELGLNDPLLVQYGRWVIHAVQGDLGTSYMTKESIAEAVLGMTSSKARRNKAAELLRQMDMPEPDRKLRKYPFELRTIWFNGKDITDFTTAQMRVLRTQMQLIFQHPDSALHPRMTILQSLMEPILLHRLMNKKDGEEYVVTLLEQVSGGQIQRIAIARALTMNPKLLVLDEPTSMLDVSVQAQVMEVLKHIQKQRGLSYLLISHDMELVRHASQQTAVMQNGSIVELNSSEAIMEQPQHEYTKQLVHAFRAYLL</sequence>
<dbReference type="Pfam" id="PF00496">
    <property type="entry name" value="SBP_bac_5"/>
    <property type="match status" value="1"/>
</dbReference>
<feature type="non-terminal residue" evidence="6">
    <location>
        <position position="1"/>
    </location>
</feature>
<accession>A0AA36CNH5</accession>
<evidence type="ECO:0000256" key="2">
    <source>
        <dbReference type="ARBA" id="ARBA00022448"/>
    </source>
</evidence>
<dbReference type="Gene3D" id="3.40.50.300">
    <property type="entry name" value="P-loop containing nucleotide triphosphate hydrolases"/>
    <property type="match status" value="1"/>
</dbReference>
<dbReference type="PROSITE" id="PS00211">
    <property type="entry name" value="ABC_TRANSPORTER_1"/>
    <property type="match status" value="1"/>
</dbReference>
<dbReference type="InterPro" id="IPR027417">
    <property type="entry name" value="P-loop_NTPase"/>
</dbReference>
<evidence type="ECO:0000256" key="1">
    <source>
        <dbReference type="ARBA" id="ARBA00005417"/>
    </source>
</evidence>
<dbReference type="GO" id="GO:0016887">
    <property type="term" value="F:ATP hydrolysis activity"/>
    <property type="evidence" value="ECO:0007669"/>
    <property type="project" value="InterPro"/>
</dbReference>
<dbReference type="InterPro" id="IPR017871">
    <property type="entry name" value="ABC_transporter-like_CS"/>
</dbReference>
<dbReference type="PROSITE" id="PS50893">
    <property type="entry name" value="ABC_TRANSPORTER_2"/>
    <property type="match status" value="1"/>
</dbReference>
<reference evidence="6" key="1">
    <citation type="submission" date="2023-06" db="EMBL/GenBank/DDBJ databases">
        <authorList>
            <person name="Delattre M."/>
        </authorList>
    </citation>
    <scope>NUCLEOTIDE SEQUENCE</scope>
    <source>
        <strain evidence="6">AF72</strain>
    </source>
</reference>
<dbReference type="AlphaFoldDB" id="A0AA36CNH5"/>
<keyword evidence="2" id="KW-0813">Transport</keyword>
<evidence type="ECO:0000259" key="5">
    <source>
        <dbReference type="PROSITE" id="PS50893"/>
    </source>
</evidence>
<organism evidence="6 7">
    <name type="scientific">Mesorhabditis spiculigera</name>
    <dbReference type="NCBI Taxonomy" id="96644"/>
    <lineage>
        <taxon>Eukaryota</taxon>
        <taxon>Metazoa</taxon>
        <taxon>Ecdysozoa</taxon>
        <taxon>Nematoda</taxon>
        <taxon>Chromadorea</taxon>
        <taxon>Rhabditida</taxon>
        <taxon>Rhabditina</taxon>
        <taxon>Rhabditomorpha</taxon>
        <taxon>Rhabditoidea</taxon>
        <taxon>Rhabditidae</taxon>
        <taxon>Mesorhabditinae</taxon>
        <taxon>Mesorhabditis</taxon>
    </lineage>
</organism>
<evidence type="ECO:0000256" key="4">
    <source>
        <dbReference type="ARBA" id="ARBA00022840"/>
    </source>
</evidence>
<dbReference type="Proteomes" id="UP001177023">
    <property type="component" value="Unassembled WGS sequence"/>
</dbReference>